<sequence length="113" mass="12747">MVNLRKRKAVISNPEHRKKPVLGSAVKAATECVQGRYDAFTEAARHHRVDESSVRCHVKKWKGTEIEDMLVSVAQLRLDKKLRIALTRVRLDGPHPPHMHSACTVASKSFVEV</sequence>
<name>A0A7S2U3U1_9EUKA</name>
<organism evidence="1">
    <name type="scientific">Lotharella oceanica</name>
    <dbReference type="NCBI Taxonomy" id="641309"/>
    <lineage>
        <taxon>Eukaryota</taxon>
        <taxon>Sar</taxon>
        <taxon>Rhizaria</taxon>
        <taxon>Cercozoa</taxon>
        <taxon>Chlorarachniophyceae</taxon>
        <taxon>Lotharella</taxon>
    </lineage>
</organism>
<proteinExistence type="predicted"/>
<reference evidence="1" key="1">
    <citation type="submission" date="2021-01" db="EMBL/GenBank/DDBJ databases">
        <authorList>
            <person name="Corre E."/>
            <person name="Pelletier E."/>
            <person name="Niang G."/>
            <person name="Scheremetjew M."/>
            <person name="Finn R."/>
            <person name="Kale V."/>
            <person name="Holt S."/>
            <person name="Cochrane G."/>
            <person name="Meng A."/>
            <person name="Brown T."/>
            <person name="Cohen L."/>
        </authorList>
    </citation>
    <scope>NUCLEOTIDE SEQUENCE</scope>
    <source>
        <strain evidence="1">CCMP622</strain>
    </source>
</reference>
<gene>
    <name evidence="1" type="ORF">LSP00402_LOCUS22706</name>
    <name evidence="2" type="ORF">LSP00402_LOCUS22707</name>
</gene>
<evidence type="ECO:0000313" key="2">
    <source>
        <dbReference type="EMBL" id="CAD9778691.1"/>
    </source>
</evidence>
<dbReference type="EMBL" id="HBHP01036955">
    <property type="protein sequence ID" value="CAD9778690.1"/>
    <property type="molecule type" value="Transcribed_RNA"/>
</dbReference>
<dbReference type="AlphaFoldDB" id="A0A7S2U3U1"/>
<protein>
    <submittedName>
        <fullName evidence="1">Uncharacterized protein</fullName>
    </submittedName>
</protein>
<dbReference type="EMBL" id="HBHP01036956">
    <property type="protein sequence ID" value="CAD9778691.1"/>
    <property type="molecule type" value="Transcribed_RNA"/>
</dbReference>
<accession>A0A7S2U3U1</accession>
<evidence type="ECO:0000313" key="1">
    <source>
        <dbReference type="EMBL" id="CAD9778690.1"/>
    </source>
</evidence>